<accession>A0A0K2TKT2</accession>
<feature type="compositionally biased region" description="Acidic residues" evidence="1">
    <location>
        <begin position="196"/>
        <end position="205"/>
    </location>
</feature>
<dbReference type="Pfam" id="PF09324">
    <property type="entry name" value="Sec7-like_HDS"/>
    <property type="match status" value="1"/>
</dbReference>
<protein>
    <recommendedName>
        <fullName evidence="2">Mon2/Sec7/BIG1-like HDS domain-containing protein</fullName>
    </recommendedName>
</protein>
<feature type="region of interest" description="Disordered" evidence="1">
    <location>
        <begin position="1590"/>
        <end position="1609"/>
    </location>
</feature>
<evidence type="ECO:0000259" key="2">
    <source>
        <dbReference type="Pfam" id="PF09324"/>
    </source>
</evidence>
<evidence type="ECO:0000313" key="3">
    <source>
        <dbReference type="EMBL" id="CDW26106.1"/>
    </source>
</evidence>
<sequence>MLCIAMEVSNLIGPSGSLRPVLESIFHRILIHPKKHDRLGPITVVTDMLNSTDNLQCLSYIKYKNPDHEVDSMAVFKLLVKALEECCEGEDTPDQGLIAQSLDCLRSLLKTMTKFITKECIHESVAADILKLYPKLSDSDYKGPFTYDVETSLPQEYKDIIKKEKEYNESSESDSKKLEKEKSLEESQEENVVPEVENDGTDIDEGIAGSDLSDELSEDTEGPEEGFDNDEDIGSINHFLSQNENENPNSQEQIRRNKVMMLKKKISSSDEVDPMIPRHVEEEFCERENAKIFIKELKNVVNQKLNRGSTVEIDSHLQQFASDFCRRYSNYSPETNGSESLEPGIIMNADGIYLTSYMSLHLSLSMALNGEFKYSERENDKRQNNSKLKEEFINEILGSGLLVYLSSNWLSKVYDIITEYDIFGFCLQYKEKGSRHILYPILSDIDGFSSSKEGSQLLSEYCRLSKGDSKYDHQKVDACKRVCRRIITTTWSSILSLLNKSLDPYILPEYNSKTNPIFLRSKKSNRFRKNDGLINIGIECLEYAVSLCSILELHDRCGSVLSPLTNLVIGNWEPCAPKRCKLNGKSLRVIEKILVDGIELGSQSQDCWKHVIKCINYVISLDKAYDVEYKVKPLDAVGNALSYPMGRQDEQSYLKDVLMQDQKDADKILSKDLNTALSSACLRILTPKVDKLCDDVSQKLNLKALLGFLSELCFSSHKELLMVFPSKKRNVSKHKLKWQNVSKEGSSSNSSGDPPHSRIYDDLMIHKIGDLMLKFIKSGRPLIHIVRAWAIVGPHFMEAACHNDNLIAKKAVQHIHDITTAFLQNISELPFFHFNEAVFKPFENIVCLELCDLDIQDQVVSSICEFVESYTSDIRSGWRPLFGTLKAVQFSIVMESDISHIRSVLDVFNAFLSTDSPEIFAYAALDCVGCLIKHINGKEDTSYEIGINLDTYTNDVVVAADKDLSRSLFRYILRCHDMFFVMHDMPSRPVFHGAHKICLPNMPTLVDPIISHFEIHQFHESTNTVPEFDYSFDNLLSLEYEEDFQLTGDPQRLFKVWFLLLDGITNAVATIGKEHQSATVDSLFEILDTFVEKELEFGLYCTNHLLLPMLQNWLRRSQRTFQGWVNSGPNFKHCMGKTTELVLKWLKVKPNSLLVLKQLLLVLVECTLVPIEGIARLGCACFRHILLSRSTELTKEQWTTVVLSLCRAGQLTLYPLHQIMVAFHRGSSNFYGDVGSVQIAARRDSSRKENHRLQLLAQQVLLLDQQQGEVPKLPECPDAQERSFLFLLTPPSKKETQETMYRVTLRSLITGLAAHNIILQTIGTILLQGTNHNVPSLANIVLPKASPPSSPTSSTNSLNCILPGMLDYLEPIHIKILLSFLKIISESVMEFDSRPGLKFLVQKVAQLKNAANLYKHAGAAWSLSTVSSFEIVVNIIRRDKTTSDQVRSLLESHQKKSNTVSDTKKDDQEDINEYYFFLHLHDSFLEICETYVDIIVDKDGQRAKTDELVRQPLYFFSFETDDFYEITRSPEMDVSPEEDNEVFSIDKSQTGHSYQTKGSNISLTGKSEEVLRVATQTEINSVLSEFRHRKGKQSLPSTSSIDSNGFRTRNNPFLSSSDNNVIGNTDITNQQRESLMRDSEAQIKVWTELVVVLLDLSKNLPDEEYKSLLPLLFPGVKALAAHAQDAILKQEVADVFVRVGSIFGFNSD</sequence>
<dbReference type="PANTHER" id="PTHR10663:SF344">
    <property type="entry name" value="BREFELDIN A-INHIBITED GUANINE NUCLEOTIDE-EXCHANGE PROTEIN 3"/>
    <property type="match status" value="1"/>
</dbReference>
<name>A0A0K2TKT2_LEPSM</name>
<dbReference type="OrthoDB" id="6339238at2759"/>
<dbReference type="PANTHER" id="PTHR10663">
    <property type="entry name" value="GUANYL-NUCLEOTIDE EXCHANGE FACTOR"/>
    <property type="match status" value="1"/>
</dbReference>
<feature type="region of interest" description="Disordered" evidence="1">
    <location>
        <begin position="164"/>
        <end position="235"/>
    </location>
</feature>
<feature type="compositionally biased region" description="Acidic residues" evidence="1">
    <location>
        <begin position="212"/>
        <end position="233"/>
    </location>
</feature>
<proteinExistence type="predicted"/>
<feature type="compositionally biased region" description="Polar residues" evidence="1">
    <location>
        <begin position="1594"/>
        <end position="1609"/>
    </location>
</feature>
<feature type="compositionally biased region" description="Basic and acidic residues" evidence="1">
    <location>
        <begin position="164"/>
        <end position="185"/>
    </location>
</feature>
<dbReference type="InterPro" id="IPR015403">
    <property type="entry name" value="Mon2/Sec7/BIG1-like_HDS"/>
</dbReference>
<feature type="domain" description="Mon2/Sec7/BIG1-like HDS" evidence="2">
    <location>
        <begin position="825"/>
        <end position="888"/>
    </location>
</feature>
<dbReference type="EMBL" id="HACA01008745">
    <property type="protein sequence ID" value="CDW26106.1"/>
    <property type="molecule type" value="Transcribed_RNA"/>
</dbReference>
<organism evidence="3">
    <name type="scientific">Lepeophtheirus salmonis</name>
    <name type="common">Salmon louse</name>
    <name type="synonym">Caligus salmonis</name>
    <dbReference type="NCBI Taxonomy" id="72036"/>
    <lineage>
        <taxon>Eukaryota</taxon>
        <taxon>Metazoa</taxon>
        <taxon>Ecdysozoa</taxon>
        <taxon>Arthropoda</taxon>
        <taxon>Crustacea</taxon>
        <taxon>Multicrustacea</taxon>
        <taxon>Hexanauplia</taxon>
        <taxon>Copepoda</taxon>
        <taxon>Siphonostomatoida</taxon>
        <taxon>Caligidae</taxon>
        <taxon>Lepeophtheirus</taxon>
    </lineage>
</organism>
<evidence type="ECO:0000256" key="1">
    <source>
        <dbReference type="SAM" id="MobiDB-lite"/>
    </source>
</evidence>
<reference evidence="3" key="1">
    <citation type="submission" date="2014-05" db="EMBL/GenBank/DDBJ databases">
        <authorList>
            <person name="Chronopoulou M."/>
        </authorList>
    </citation>
    <scope>NUCLEOTIDE SEQUENCE</scope>
    <source>
        <tissue evidence="3">Whole organism</tissue>
    </source>
</reference>